<organism evidence="3 4">
    <name type="scientific">Kineococcus endophyticus</name>
    <dbReference type="NCBI Taxonomy" id="1181883"/>
    <lineage>
        <taxon>Bacteria</taxon>
        <taxon>Bacillati</taxon>
        <taxon>Actinomycetota</taxon>
        <taxon>Actinomycetes</taxon>
        <taxon>Kineosporiales</taxon>
        <taxon>Kineosporiaceae</taxon>
        <taxon>Kineococcus</taxon>
    </lineage>
</organism>
<evidence type="ECO:0000313" key="3">
    <source>
        <dbReference type="EMBL" id="MEW9266097.1"/>
    </source>
</evidence>
<proteinExistence type="predicted"/>
<dbReference type="PANTHER" id="PTHR43245">
    <property type="entry name" value="BIFUNCTIONAL POLYMYXIN RESISTANCE PROTEIN ARNA"/>
    <property type="match status" value="1"/>
</dbReference>
<dbReference type="InterPro" id="IPR001509">
    <property type="entry name" value="Epimerase_deHydtase"/>
</dbReference>
<reference evidence="3 4" key="1">
    <citation type="submission" date="2024-07" db="EMBL/GenBank/DDBJ databases">
        <authorList>
            <person name="Thanompreechachai J."/>
            <person name="Duangmal K."/>
        </authorList>
    </citation>
    <scope>NUCLEOTIDE SEQUENCE [LARGE SCALE GENOMIC DNA]</scope>
    <source>
        <strain evidence="3 4">KCTC 19886</strain>
    </source>
</reference>
<evidence type="ECO:0000313" key="4">
    <source>
        <dbReference type="Proteomes" id="UP001555826"/>
    </source>
</evidence>
<keyword evidence="4" id="KW-1185">Reference proteome</keyword>
<dbReference type="SUPFAM" id="SSF51735">
    <property type="entry name" value="NAD(P)-binding Rossmann-fold domains"/>
    <property type="match status" value="1"/>
</dbReference>
<dbReference type="Gene3D" id="3.40.50.720">
    <property type="entry name" value="NAD(P)-binding Rossmann-like Domain"/>
    <property type="match status" value="1"/>
</dbReference>
<feature type="region of interest" description="Disordered" evidence="1">
    <location>
        <begin position="247"/>
        <end position="268"/>
    </location>
</feature>
<gene>
    <name evidence="3" type="ORF">AB1207_15195</name>
</gene>
<dbReference type="Pfam" id="PF01370">
    <property type="entry name" value="Epimerase"/>
    <property type="match status" value="1"/>
</dbReference>
<evidence type="ECO:0000256" key="1">
    <source>
        <dbReference type="SAM" id="MobiDB-lite"/>
    </source>
</evidence>
<dbReference type="InterPro" id="IPR050177">
    <property type="entry name" value="Lipid_A_modif_metabolic_enz"/>
</dbReference>
<name>A0ABV3PA82_9ACTN</name>
<protein>
    <submittedName>
        <fullName evidence="3">NAD(P)-dependent oxidoreductase</fullName>
    </submittedName>
</protein>
<dbReference type="InterPro" id="IPR036291">
    <property type="entry name" value="NAD(P)-bd_dom_sf"/>
</dbReference>
<feature type="domain" description="NAD-dependent epimerase/dehydratase" evidence="2">
    <location>
        <begin position="8"/>
        <end position="170"/>
    </location>
</feature>
<evidence type="ECO:0000259" key="2">
    <source>
        <dbReference type="Pfam" id="PF01370"/>
    </source>
</evidence>
<dbReference type="EMBL" id="JBFNQN010000010">
    <property type="protein sequence ID" value="MEW9266097.1"/>
    <property type="molecule type" value="Genomic_DNA"/>
</dbReference>
<dbReference type="Proteomes" id="UP001555826">
    <property type="component" value="Unassembled WGS sequence"/>
</dbReference>
<comment type="caution">
    <text evidence="3">The sequence shown here is derived from an EMBL/GenBank/DDBJ whole genome shotgun (WGS) entry which is preliminary data.</text>
</comment>
<feature type="compositionally biased region" description="Basic and acidic residues" evidence="1">
    <location>
        <begin position="258"/>
        <end position="268"/>
    </location>
</feature>
<accession>A0ABV3PA82</accession>
<sequence>MTEHPLLLVTGAAGGLGRELVPRLRAGGFRVRSLDLPTPGGAADGECDEVLVGSVTDTDVVDRAVAGVDAVVHLAGLSKERAWPDVLQANVHGTWVLLDACVRAGVTKVVFASSNHAVGLTGRPEGELLAADTPFRADSYYGWSKTAGESLCRLFVDRAGLDVVVLRIGSCFPHPGGVRGLSTWMSYDDCARLVTAAVAPQVTGWHCVWGVSANTRRWWSLAEGEAIGYHPQDDSEQFAAEVFAAEGPQEDDDLVGGDFHRTPLGEPN</sequence>
<dbReference type="RefSeq" id="WP_367639224.1">
    <property type="nucleotide sequence ID" value="NZ_JBFNQN010000010.1"/>
</dbReference>
<dbReference type="PANTHER" id="PTHR43245:SF55">
    <property type="entry name" value="NAD(P)-BINDING DOMAIN-CONTAINING PROTEIN"/>
    <property type="match status" value="1"/>
</dbReference>